<evidence type="ECO:0000256" key="1">
    <source>
        <dbReference type="ARBA" id="ARBA00004123"/>
    </source>
</evidence>
<dbReference type="SMART" id="SM01090">
    <property type="entry name" value="Copper-fist"/>
    <property type="match status" value="1"/>
</dbReference>
<comment type="subcellular location">
    <subcellularLocation>
        <location evidence="1">Nucleus</location>
    </subcellularLocation>
</comment>
<feature type="region of interest" description="Disordered" evidence="8">
    <location>
        <begin position="34"/>
        <end position="61"/>
    </location>
</feature>
<reference evidence="10 11" key="1">
    <citation type="journal article" date="2016" name="Proc. Natl. Acad. Sci. U.S.A.">
        <title>Comparative genomics of biotechnologically important yeasts.</title>
        <authorList>
            <person name="Riley R."/>
            <person name="Haridas S."/>
            <person name="Wolfe K.H."/>
            <person name="Lopes M.R."/>
            <person name="Hittinger C.T."/>
            <person name="Goeker M."/>
            <person name="Salamov A.A."/>
            <person name="Wisecaver J.H."/>
            <person name="Long T.M."/>
            <person name="Calvey C.H."/>
            <person name="Aerts A.L."/>
            <person name="Barry K.W."/>
            <person name="Choi C."/>
            <person name="Clum A."/>
            <person name="Coughlan A.Y."/>
            <person name="Deshpande S."/>
            <person name="Douglass A.P."/>
            <person name="Hanson S.J."/>
            <person name="Klenk H.-P."/>
            <person name="LaButti K.M."/>
            <person name="Lapidus A."/>
            <person name="Lindquist E.A."/>
            <person name="Lipzen A.M."/>
            <person name="Meier-Kolthoff J.P."/>
            <person name="Ohm R.A."/>
            <person name="Otillar R.P."/>
            <person name="Pangilinan J.L."/>
            <person name="Peng Y."/>
            <person name="Rokas A."/>
            <person name="Rosa C.A."/>
            <person name="Scheuner C."/>
            <person name="Sibirny A.A."/>
            <person name="Slot J.C."/>
            <person name="Stielow J.B."/>
            <person name="Sun H."/>
            <person name="Kurtzman C.P."/>
            <person name="Blackwell M."/>
            <person name="Grigoriev I.V."/>
            <person name="Jeffries T.W."/>
        </authorList>
    </citation>
    <scope>NUCLEOTIDE SEQUENCE [LARGE SCALE GENOMIC DNA]</scope>
    <source>
        <strain evidence="11">ATCC 18201 / CBS 1600 / BCRC 20928 / JCM 3617 / NBRC 0987 / NRRL Y-1542</strain>
    </source>
</reference>
<dbReference type="GO" id="GO:0005634">
    <property type="term" value="C:nucleus"/>
    <property type="evidence" value="ECO:0007669"/>
    <property type="project" value="UniProtKB-SubCell"/>
</dbReference>
<feature type="domain" description="Copper-fist" evidence="9">
    <location>
        <begin position="1"/>
        <end position="40"/>
    </location>
</feature>
<dbReference type="STRING" id="983966.A0A1E4RWV8"/>
<keyword evidence="7" id="KW-0539">Nucleus</keyword>
<protein>
    <submittedName>
        <fullName evidence="10">Copper-fist-domain-containing protein</fullName>
    </submittedName>
</protein>
<evidence type="ECO:0000259" key="9">
    <source>
        <dbReference type="PROSITE" id="PS50073"/>
    </source>
</evidence>
<evidence type="ECO:0000313" key="10">
    <source>
        <dbReference type="EMBL" id="ODV71759.1"/>
    </source>
</evidence>
<dbReference type="GO" id="GO:0006878">
    <property type="term" value="P:intracellular copper ion homeostasis"/>
    <property type="evidence" value="ECO:0007669"/>
    <property type="project" value="TreeGrafter"/>
</dbReference>
<accession>A0A1E4RWV8</accession>
<evidence type="ECO:0000256" key="5">
    <source>
        <dbReference type="ARBA" id="ARBA00023015"/>
    </source>
</evidence>
<sequence length="61" mass="6831">MVLIGGVKYACERCIRGHRVTTCNHTDQPLMMIKPKGRPSSQCKHCKEMRKSKNSHSTGAC</sequence>
<dbReference type="GO" id="GO:0005507">
    <property type="term" value="F:copper ion binding"/>
    <property type="evidence" value="ECO:0007669"/>
    <property type="project" value="InterPro"/>
</dbReference>
<evidence type="ECO:0000256" key="3">
    <source>
        <dbReference type="ARBA" id="ARBA00022833"/>
    </source>
</evidence>
<keyword evidence="11" id="KW-1185">Reference proteome</keyword>
<dbReference type="GO" id="GO:0006879">
    <property type="term" value="P:intracellular iron ion homeostasis"/>
    <property type="evidence" value="ECO:0007669"/>
    <property type="project" value="TreeGrafter"/>
</dbReference>
<dbReference type="InterPro" id="IPR001083">
    <property type="entry name" value="Cu_fist_DNA-bd_dom"/>
</dbReference>
<evidence type="ECO:0000256" key="6">
    <source>
        <dbReference type="ARBA" id="ARBA00023163"/>
    </source>
</evidence>
<dbReference type="GO" id="GO:0045944">
    <property type="term" value="P:positive regulation of transcription by RNA polymerase II"/>
    <property type="evidence" value="ECO:0007669"/>
    <property type="project" value="TreeGrafter"/>
</dbReference>
<keyword evidence="2" id="KW-0479">Metal-binding</keyword>
<dbReference type="OrthoDB" id="5600085at2759"/>
<evidence type="ECO:0000256" key="4">
    <source>
        <dbReference type="ARBA" id="ARBA00023008"/>
    </source>
</evidence>
<dbReference type="Proteomes" id="UP000094389">
    <property type="component" value="Unassembled WGS sequence"/>
</dbReference>
<dbReference type="OMA" id="SSCKHED"/>
<dbReference type="PANTHER" id="PTHR28088:SF5">
    <property type="entry name" value="TRANSCRIPTIONAL ACTIVATOR HAA1-RELATED"/>
    <property type="match status" value="1"/>
</dbReference>
<dbReference type="InterPro" id="IPR051763">
    <property type="entry name" value="Copper_Homeo_Regul"/>
</dbReference>
<dbReference type="SMART" id="SM00412">
    <property type="entry name" value="Cu_FIST"/>
    <property type="match status" value="1"/>
</dbReference>
<keyword evidence="3" id="KW-0862">Zinc</keyword>
<dbReference type="GeneID" id="30987341"/>
<dbReference type="EMBL" id="KV453938">
    <property type="protein sequence ID" value="ODV71759.1"/>
    <property type="molecule type" value="Genomic_DNA"/>
</dbReference>
<dbReference type="PANTHER" id="PTHR28088">
    <property type="entry name" value="TRANSCRIPTIONAL ACTIVATOR HAA1-RELATED"/>
    <property type="match status" value="1"/>
</dbReference>
<gene>
    <name evidence="10" type="ORF">CYBJADRAFT_130790</name>
</gene>
<keyword evidence="5" id="KW-0805">Transcription regulation</keyword>
<dbReference type="FunFam" id="3.90.430.10:FF:000001">
    <property type="entry name" value="Copper fist DNA-binding protein"/>
    <property type="match status" value="1"/>
</dbReference>
<evidence type="ECO:0000313" key="11">
    <source>
        <dbReference type="Proteomes" id="UP000094389"/>
    </source>
</evidence>
<dbReference type="SUPFAM" id="SSF57879">
    <property type="entry name" value="Zinc domain conserved in yeast copper-regulated transcription factors"/>
    <property type="match status" value="1"/>
</dbReference>
<keyword evidence="6" id="KW-0804">Transcription</keyword>
<evidence type="ECO:0000256" key="2">
    <source>
        <dbReference type="ARBA" id="ARBA00022723"/>
    </source>
</evidence>
<proteinExistence type="predicted"/>
<evidence type="ECO:0000256" key="7">
    <source>
        <dbReference type="ARBA" id="ARBA00023242"/>
    </source>
</evidence>
<dbReference type="PROSITE" id="PS01119">
    <property type="entry name" value="COPPER_FIST_1"/>
    <property type="match status" value="1"/>
</dbReference>
<dbReference type="GO" id="GO:0000978">
    <property type="term" value="F:RNA polymerase II cis-regulatory region sequence-specific DNA binding"/>
    <property type="evidence" value="ECO:0007669"/>
    <property type="project" value="TreeGrafter"/>
</dbReference>
<dbReference type="Gene3D" id="3.90.430.10">
    <property type="entry name" value="Copper fist DNA-binding domain"/>
    <property type="match status" value="1"/>
</dbReference>
<dbReference type="Pfam" id="PF00649">
    <property type="entry name" value="Copper-fist"/>
    <property type="match status" value="1"/>
</dbReference>
<dbReference type="InterPro" id="IPR036395">
    <property type="entry name" value="Cu_fist_DNA-bd_dom_sf"/>
</dbReference>
<organism evidence="10 11">
    <name type="scientific">Cyberlindnera jadinii (strain ATCC 18201 / CBS 1600 / BCRC 20928 / JCM 3617 / NBRC 0987 / NRRL Y-1542)</name>
    <name type="common">Torula yeast</name>
    <name type="synonym">Candida utilis</name>
    <dbReference type="NCBI Taxonomy" id="983966"/>
    <lineage>
        <taxon>Eukaryota</taxon>
        <taxon>Fungi</taxon>
        <taxon>Dikarya</taxon>
        <taxon>Ascomycota</taxon>
        <taxon>Saccharomycotina</taxon>
        <taxon>Saccharomycetes</taxon>
        <taxon>Phaffomycetales</taxon>
        <taxon>Phaffomycetaceae</taxon>
        <taxon>Cyberlindnera</taxon>
    </lineage>
</organism>
<name>A0A1E4RWV8_CYBJN</name>
<evidence type="ECO:0000256" key="8">
    <source>
        <dbReference type="SAM" id="MobiDB-lite"/>
    </source>
</evidence>
<dbReference type="AlphaFoldDB" id="A0A1E4RWV8"/>
<dbReference type="PRINTS" id="PR00617">
    <property type="entry name" value="COPPERFIST"/>
</dbReference>
<keyword evidence="4" id="KW-0186">Copper</keyword>
<dbReference type="PROSITE" id="PS50073">
    <property type="entry name" value="COPPER_FIST_2"/>
    <property type="match status" value="1"/>
</dbReference>
<dbReference type="RefSeq" id="XP_020068798.1">
    <property type="nucleotide sequence ID" value="XM_020212945.1"/>
</dbReference>
<feature type="non-terminal residue" evidence="10">
    <location>
        <position position="61"/>
    </location>
</feature>
<dbReference type="GO" id="GO:0000981">
    <property type="term" value="F:DNA-binding transcription factor activity, RNA polymerase II-specific"/>
    <property type="evidence" value="ECO:0007669"/>
    <property type="project" value="TreeGrafter"/>
</dbReference>